<evidence type="ECO:0000313" key="2">
    <source>
        <dbReference type="Proteomes" id="UP000279457"/>
    </source>
</evidence>
<dbReference type="RefSeq" id="WP_124234915.1">
    <property type="nucleotide sequence ID" value="NZ_RHHM01000027.1"/>
</dbReference>
<proteinExistence type="predicted"/>
<protein>
    <submittedName>
        <fullName evidence="1">Uncharacterized protein</fullName>
    </submittedName>
</protein>
<name>A0A3N6RVE6_9GAMM</name>
<dbReference type="Proteomes" id="UP000279457">
    <property type="component" value="Unassembled WGS sequence"/>
</dbReference>
<sequence length="59" mass="6833">MKKTFIVPGDSVYTYIEYNNYFSVMYISKDERQVAGWVDKSGLVETHKGVGPDYQHPEN</sequence>
<dbReference type="OrthoDB" id="8234880at2"/>
<organism evidence="1 2">
    <name type="scientific">Erwinia psidii</name>
    <dbReference type="NCBI Taxonomy" id="69224"/>
    <lineage>
        <taxon>Bacteria</taxon>
        <taxon>Pseudomonadati</taxon>
        <taxon>Pseudomonadota</taxon>
        <taxon>Gammaproteobacteria</taxon>
        <taxon>Enterobacterales</taxon>
        <taxon>Erwiniaceae</taxon>
        <taxon>Erwinia</taxon>
    </lineage>
</organism>
<dbReference type="EMBL" id="RHHM01000027">
    <property type="protein sequence ID" value="RQM36337.1"/>
    <property type="molecule type" value="Genomic_DNA"/>
</dbReference>
<evidence type="ECO:0000313" key="1">
    <source>
        <dbReference type="EMBL" id="RQM36337.1"/>
    </source>
</evidence>
<gene>
    <name evidence="1" type="ORF">EB241_21050</name>
</gene>
<comment type="caution">
    <text evidence="1">The sequence shown here is derived from an EMBL/GenBank/DDBJ whole genome shotgun (WGS) entry which is preliminary data.</text>
</comment>
<dbReference type="AlphaFoldDB" id="A0A3N6RVE6"/>
<keyword evidence="2" id="KW-1185">Reference proteome</keyword>
<accession>A0A3N6RVE6</accession>
<reference evidence="1 2" key="1">
    <citation type="submission" date="2018-10" db="EMBL/GenBank/DDBJ databases">
        <title>Draft genome sequence for the type isolate of Erwinia psidii, agent causal of bacterial blight in guava (Psidium guajava) and wilt and die-back of Eucalyptus spp.</title>
        <authorList>
            <person name="Hermenegildo P.S."/>
            <person name="Santos S.A."/>
            <person name="Guimaraes L.M.S."/>
            <person name="Vidigal P.M.P."/>
            <person name="Pereira I.C."/>
            <person name="Badel J.L."/>
            <person name="Alfenas-Zerbini P."/>
            <person name="Ferreira M.A.S.V."/>
            <person name="Alfenas A.C."/>
        </authorList>
    </citation>
    <scope>NUCLEOTIDE SEQUENCE [LARGE SCALE GENOMIC DNA]</scope>
    <source>
        <strain evidence="1 2">IBSBF 435</strain>
    </source>
</reference>